<name>A0A7J5AKM1_9FLAO</name>
<evidence type="ECO:0000259" key="1">
    <source>
        <dbReference type="PROSITE" id="PS51186"/>
    </source>
</evidence>
<feature type="domain" description="N-acetyltransferase" evidence="1">
    <location>
        <begin position="3"/>
        <end position="152"/>
    </location>
</feature>
<proteinExistence type="predicted"/>
<dbReference type="AlphaFoldDB" id="A0A7J5AKM1"/>
<dbReference type="Pfam" id="PF00583">
    <property type="entry name" value="Acetyltransf_1"/>
    <property type="match status" value="1"/>
</dbReference>
<gene>
    <name evidence="2" type="ORF">F6464_03325</name>
</gene>
<evidence type="ECO:0000313" key="3">
    <source>
        <dbReference type="Proteomes" id="UP000490922"/>
    </source>
</evidence>
<reference evidence="2 3" key="1">
    <citation type="submission" date="2019-09" db="EMBL/GenBank/DDBJ databases">
        <title>Flavobacterium sp. nov., isolated from glacier ice.</title>
        <authorList>
            <person name="Liu Q."/>
        </authorList>
    </citation>
    <scope>NUCLEOTIDE SEQUENCE [LARGE SCALE GENOMIC DNA]</scope>
    <source>
        <strain evidence="2 3">NBRC 112527</strain>
    </source>
</reference>
<dbReference type="Proteomes" id="UP000490922">
    <property type="component" value="Unassembled WGS sequence"/>
</dbReference>
<evidence type="ECO:0000313" key="2">
    <source>
        <dbReference type="EMBL" id="KAB1158126.1"/>
    </source>
</evidence>
<dbReference type="PROSITE" id="PS51186">
    <property type="entry name" value="GNAT"/>
    <property type="match status" value="1"/>
</dbReference>
<dbReference type="Gene3D" id="3.40.630.30">
    <property type="match status" value="1"/>
</dbReference>
<dbReference type="EMBL" id="WAEM01000001">
    <property type="protein sequence ID" value="KAB1158126.1"/>
    <property type="molecule type" value="Genomic_DNA"/>
</dbReference>
<dbReference type="PANTHER" id="PTHR43072:SF60">
    <property type="entry name" value="L-2,4-DIAMINOBUTYRIC ACID ACETYLTRANSFERASE"/>
    <property type="match status" value="1"/>
</dbReference>
<keyword evidence="3" id="KW-1185">Reference proteome</keyword>
<dbReference type="InterPro" id="IPR000182">
    <property type="entry name" value="GNAT_dom"/>
</dbReference>
<sequence length="152" mass="17742">MSYRFRPATLNDLPVLFTFEQGIVNTERAFDVTLKDGEIHYYDLAKMIENESARVLVVEANGEIVASGFVQILEAEAFNKFDKYSSFRFMYVKETHRNKGLNKMILDRLIEWSDSKNIKEIKLNVYDENIPALNAYLKAGFKKTMVEMRLLR</sequence>
<protein>
    <submittedName>
        <fullName evidence="2">GNAT family N-acetyltransferase</fullName>
    </submittedName>
</protein>
<accession>A0A7J5AKM1</accession>
<organism evidence="2 3">
    <name type="scientific">Flavobacterium luteum</name>
    <dbReference type="NCBI Taxonomy" id="2026654"/>
    <lineage>
        <taxon>Bacteria</taxon>
        <taxon>Pseudomonadati</taxon>
        <taxon>Bacteroidota</taxon>
        <taxon>Flavobacteriia</taxon>
        <taxon>Flavobacteriales</taxon>
        <taxon>Flavobacteriaceae</taxon>
        <taxon>Flavobacterium</taxon>
    </lineage>
</organism>
<dbReference type="OrthoDB" id="1450704at2"/>
<comment type="caution">
    <text evidence="2">The sequence shown here is derived from an EMBL/GenBank/DDBJ whole genome shotgun (WGS) entry which is preliminary data.</text>
</comment>
<dbReference type="GO" id="GO:0016747">
    <property type="term" value="F:acyltransferase activity, transferring groups other than amino-acyl groups"/>
    <property type="evidence" value="ECO:0007669"/>
    <property type="project" value="InterPro"/>
</dbReference>
<dbReference type="InterPro" id="IPR016181">
    <property type="entry name" value="Acyl_CoA_acyltransferase"/>
</dbReference>
<dbReference type="PANTHER" id="PTHR43072">
    <property type="entry name" value="N-ACETYLTRANSFERASE"/>
    <property type="match status" value="1"/>
</dbReference>
<dbReference type="CDD" id="cd04301">
    <property type="entry name" value="NAT_SF"/>
    <property type="match status" value="1"/>
</dbReference>
<dbReference type="SUPFAM" id="SSF55729">
    <property type="entry name" value="Acyl-CoA N-acyltransferases (Nat)"/>
    <property type="match status" value="1"/>
</dbReference>
<dbReference type="RefSeq" id="WP_151106318.1">
    <property type="nucleotide sequence ID" value="NZ_WAEM01000001.1"/>
</dbReference>
<keyword evidence="2" id="KW-0808">Transferase</keyword>